<organism evidence="2 3">
    <name type="scientific">Enterococcus hirae</name>
    <dbReference type="NCBI Taxonomy" id="1354"/>
    <lineage>
        <taxon>Bacteria</taxon>
        <taxon>Bacillati</taxon>
        <taxon>Bacillota</taxon>
        <taxon>Bacilli</taxon>
        <taxon>Lactobacillales</taxon>
        <taxon>Enterococcaceae</taxon>
        <taxon>Enterococcus</taxon>
    </lineage>
</organism>
<proteinExistence type="predicted"/>
<dbReference type="Proteomes" id="UP000253498">
    <property type="component" value="Unassembled WGS sequence"/>
</dbReference>
<evidence type="ECO:0000313" key="1">
    <source>
        <dbReference type="EMBL" id="RBT66152.1"/>
    </source>
</evidence>
<name>A0AB37IHW2_ENTHR</name>
<evidence type="ECO:0000313" key="2">
    <source>
        <dbReference type="EMBL" id="RBT66155.1"/>
    </source>
</evidence>
<dbReference type="AlphaFoldDB" id="A0AB37IHW2"/>
<accession>A0AB37IHW2</accession>
<sequence length="29" mass="3420">MEIFLIDLAKQLITYLYDSEQTQTEVNEA</sequence>
<dbReference type="EMBL" id="LESJ01000010">
    <property type="protein sequence ID" value="RBT66155.1"/>
    <property type="molecule type" value="Genomic_DNA"/>
</dbReference>
<evidence type="ECO:0000313" key="3">
    <source>
        <dbReference type="Proteomes" id="UP000253498"/>
    </source>
</evidence>
<comment type="caution">
    <text evidence="2">The sequence shown here is derived from an EMBL/GenBank/DDBJ whole genome shotgun (WGS) entry which is preliminary data.</text>
</comment>
<reference evidence="2 3" key="1">
    <citation type="submission" date="2015-06" db="EMBL/GenBank/DDBJ databases">
        <title>The Genome Sequence of Enterococcus hirae 88EA1.</title>
        <authorList>
            <consortium name="The Broad Institute Genomics Platform"/>
            <consortium name="The Broad Institute Genome Sequencing Center for Infectious Disease"/>
            <person name="Earl A.M."/>
            <person name="Van Tyne D."/>
            <person name="Lebreton F."/>
            <person name="Saavedra J.T."/>
            <person name="Gilmore M.S."/>
            <person name="Manson McGuire A."/>
            <person name="Clock S."/>
            <person name="Crupain M."/>
            <person name="Rangan U."/>
            <person name="Young S."/>
            <person name="Abouelleil A."/>
            <person name="Cao P."/>
            <person name="Chapman S.B."/>
            <person name="Griggs A."/>
            <person name="Priest M."/>
            <person name="Shea T."/>
            <person name="Wortman J."/>
            <person name="Nusbaum C."/>
            <person name="Birren B."/>
        </authorList>
    </citation>
    <scope>NUCLEOTIDE SEQUENCE [LARGE SCALE GENOMIC DNA]</scope>
    <source>
        <strain evidence="2 3">88EA1</strain>
    </source>
</reference>
<dbReference type="EMBL" id="LESJ01000011">
    <property type="protein sequence ID" value="RBT66152.1"/>
    <property type="molecule type" value="Genomic_DNA"/>
</dbReference>
<gene>
    <name evidence="2" type="ORF">EB03_02767</name>
    <name evidence="1" type="ORF">EB03_02850</name>
</gene>
<protein>
    <submittedName>
        <fullName evidence="2">Uncharacterized protein</fullName>
    </submittedName>
</protein>